<dbReference type="Proteomes" id="UP000006729">
    <property type="component" value="Chromosome 3"/>
</dbReference>
<proteinExistence type="predicted"/>
<organism evidence="1 2">
    <name type="scientific">Populus trichocarpa</name>
    <name type="common">Western balsam poplar</name>
    <name type="synonym">Populus balsamifera subsp. trichocarpa</name>
    <dbReference type="NCBI Taxonomy" id="3694"/>
    <lineage>
        <taxon>Eukaryota</taxon>
        <taxon>Viridiplantae</taxon>
        <taxon>Streptophyta</taxon>
        <taxon>Embryophyta</taxon>
        <taxon>Tracheophyta</taxon>
        <taxon>Spermatophyta</taxon>
        <taxon>Magnoliopsida</taxon>
        <taxon>eudicotyledons</taxon>
        <taxon>Gunneridae</taxon>
        <taxon>Pentapetalae</taxon>
        <taxon>rosids</taxon>
        <taxon>fabids</taxon>
        <taxon>Malpighiales</taxon>
        <taxon>Salicaceae</taxon>
        <taxon>Saliceae</taxon>
        <taxon>Populus</taxon>
    </lineage>
</organism>
<name>A0ACC0T7X5_POPTR</name>
<evidence type="ECO:0000313" key="2">
    <source>
        <dbReference type="Proteomes" id="UP000006729"/>
    </source>
</evidence>
<comment type="caution">
    <text evidence="1">The sequence shown here is derived from an EMBL/GenBank/DDBJ whole genome shotgun (WGS) entry which is preliminary data.</text>
</comment>
<protein>
    <submittedName>
        <fullName evidence="1">Uncharacterized protein</fullName>
    </submittedName>
</protein>
<evidence type="ECO:0000313" key="1">
    <source>
        <dbReference type="EMBL" id="KAI9397354.1"/>
    </source>
</evidence>
<reference evidence="1 2" key="1">
    <citation type="journal article" date="2006" name="Science">
        <title>The genome of black cottonwood, Populus trichocarpa (Torr. &amp; Gray).</title>
        <authorList>
            <person name="Tuskan G.A."/>
            <person name="Difazio S."/>
            <person name="Jansson S."/>
            <person name="Bohlmann J."/>
            <person name="Grigoriev I."/>
            <person name="Hellsten U."/>
            <person name="Putnam N."/>
            <person name="Ralph S."/>
            <person name="Rombauts S."/>
            <person name="Salamov A."/>
            <person name="Schein J."/>
            <person name="Sterck L."/>
            <person name="Aerts A."/>
            <person name="Bhalerao R.R."/>
            <person name="Bhalerao R.P."/>
            <person name="Blaudez D."/>
            <person name="Boerjan W."/>
            <person name="Brun A."/>
            <person name="Brunner A."/>
            <person name="Busov V."/>
            <person name="Campbell M."/>
            <person name="Carlson J."/>
            <person name="Chalot M."/>
            <person name="Chapman J."/>
            <person name="Chen G.L."/>
            <person name="Cooper D."/>
            <person name="Coutinho P.M."/>
            <person name="Couturier J."/>
            <person name="Covert S."/>
            <person name="Cronk Q."/>
            <person name="Cunningham R."/>
            <person name="Davis J."/>
            <person name="Degroeve S."/>
            <person name="Dejardin A."/>
            <person name="Depamphilis C."/>
            <person name="Detter J."/>
            <person name="Dirks B."/>
            <person name="Dubchak I."/>
            <person name="Duplessis S."/>
            <person name="Ehlting J."/>
            <person name="Ellis B."/>
            <person name="Gendler K."/>
            <person name="Goodstein D."/>
            <person name="Gribskov M."/>
            <person name="Grimwood J."/>
            <person name="Groover A."/>
            <person name="Gunter L."/>
            <person name="Hamberger B."/>
            <person name="Heinze B."/>
            <person name="Helariutta Y."/>
            <person name="Henrissat B."/>
            <person name="Holligan D."/>
            <person name="Holt R."/>
            <person name="Huang W."/>
            <person name="Islam-Faridi N."/>
            <person name="Jones S."/>
            <person name="Jones-Rhoades M."/>
            <person name="Jorgensen R."/>
            <person name="Joshi C."/>
            <person name="Kangasjarvi J."/>
            <person name="Karlsson J."/>
            <person name="Kelleher C."/>
            <person name="Kirkpatrick R."/>
            <person name="Kirst M."/>
            <person name="Kohler A."/>
            <person name="Kalluri U."/>
            <person name="Larimer F."/>
            <person name="Leebens-Mack J."/>
            <person name="Leple J.C."/>
            <person name="Locascio P."/>
            <person name="Lou Y."/>
            <person name="Lucas S."/>
            <person name="Martin F."/>
            <person name="Montanini B."/>
            <person name="Napoli C."/>
            <person name="Nelson D.R."/>
            <person name="Nelson C."/>
            <person name="Nieminen K."/>
            <person name="Nilsson O."/>
            <person name="Pereda V."/>
            <person name="Peter G."/>
            <person name="Philippe R."/>
            <person name="Pilate G."/>
            <person name="Poliakov A."/>
            <person name="Razumovskaya J."/>
            <person name="Richardson P."/>
            <person name="Rinaldi C."/>
            <person name="Ritland K."/>
            <person name="Rouze P."/>
            <person name="Ryaboy D."/>
            <person name="Schmutz J."/>
            <person name="Schrader J."/>
            <person name="Segerman B."/>
            <person name="Shin H."/>
            <person name="Siddiqui A."/>
            <person name="Sterky F."/>
            <person name="Terry A."/>
            <person name="Tsai C.J."/>
            <person name="Uberbacher E."/>
            <person name="Unneberg P."/>
            <person name="Vahala J."/>
            <person name="Wall K."/>
            <person name="Wessler S."/>
            <person name="Yang G."/>
            <person name="Yin T."/>
            <person name="Douglas C."/>
            <person name="Marra M."/>
            <person name="Sandberg G."/>
            <person name="Van de Peer Y."/>
            <person name="Rokhsar D."/>
        </authorList>
    </citation>
    <scope>NUCLEOTIDE SEQUENCE [LARGE SCALE GENOMIC DNA]</scope>
    <source>
        <strain evidence="2">cv. Nisqually</strain>
    </source>
</reference>
<gene>
    <name evidence="1" type="ORF">POPTR_003G014356v4</name>
</gene>
<dbReference type="EMBL" id="CM009292">
    <property type="protein sequence ID" value="KAI9397354.1"/>
    <property type="molecule type" value="Genomic_DNA"/>
</dbReference>
<keyword evidence="2" id="KW-1185">Reference proteome</keyword>
<accession>A0ACC0T7X5</accession>
<sequence length="112" mass="12695">MVMPSSSTDFFSPPLFSPFSFCLPALPYSSSFCSLVLLTVSFFFFFSMPLLLSVCSLPPVFSSLRFTFSVFFLLCLLPSPVFPPSPLAFGFSSGFYSRRMRMFLVSRRASRW</sequence>